<dbReference type="Proteomes" id="UP000095743">
    <property type="component" value="Chromosome"/>
</dbReference>
<accession>A0A1D8GQ27</accession>
<dbReference type="GO" id="GO:0016887">
    <property type="term" value="F:ATP hydrolysis activity"/>
    <property type="evidence" value="ECO:0007669"/>
    <property type="project" value="InterPro"/>
</dbReference>
<evidence type="ECO:0000256" key="1">
    <source>
        <dbReference type="ARBA" id="ARBA00006607"/>
    </source>
</evidence>
<dbReference type="InterPro" id="IPR027413">
    <property type="entry name" value="GROEL-like_equatorial_sf"/>
</dbReference>
<reference evidence="6 7" key="1">
    <citation type="submission" date="2016-09" db="EMBL/GenBank/DDBJ databases">
        <title>Genomic analysis reveals versatility of anaerobic energy metabolism of Geosporobacter ferrireducens IRF9 of phylum Firmicutes.</title>
        <authorList>
            <person name="Kim S.-J."/>
        </authorList>
    </citation>
    <scope>NUCLEOTIDE SEQUENCE [LARGE SCALE GENOMIC DNA]</scope>
    <source>
        <strain evidence="6 7">IRF9</strain>
    </source>
</reference>
<keyword evidence="4" id="KW-0067">ATP-binding</keyword>
<dbReference type="InterPro" id="IPR002194">
    <property type="entry name" value="Chaperonin_TCP-1_CS"/>
</dbReference>
<dbReference type="KEGG" id="gfe:Gferi_02355"/>
<dbReference type="InterPro" id="IPR002423">
    <property type="entry name" value="Cpn60/GroEL/TCP-1"/>
</dbReference>
<dbReference type="GO" id="GO:0140662">
    <property type="term" value="F:ATP-dependent protein folding chaperone"/>
    <property type="evidence" value="ECO:0007669"/>
    <property type="project" value="InterPro"/>
</dbReference>
<dbReference type="PRINTS" id="PR00304">
    <property type="entry name" value="TCOMPLEXTCP1"/>
</dbReference>
<dbReference type="SUPFAM" id="SSF48592">
    <property type="entry name" value="GroEL equatorial domain-like"/>
    <property type="match status" value="1"/>
</dbReference>
<evidence type="ECO:0000313" key="7">
    <source>
        <dbReference type="Proteomes" id="UP000095743"/>
    </source>
</evidence>
<dbReference type="PANTHER" id="PTHR11353">
    <property type="entry name" value="CHAPERONIN"/>
    <property type="match status" value="1"/>
</dbReference>
<dbReference type="AlphaFoldDB" id="A0A1D8GQ27"/>
<evidence type="ECO:0000256" key="2">
    <source>
        <dbReference type="ARBA" id="ARBA00008020"/>
    </source>
</evidence>
<sequence>MLNHIQAEEEKGRENYSALENNIQAIKALVSAVEGTLGPKGMDCMIVNDQGEFIVTNDGVTILTEMDVSHPAAIMLINGAFAQQNEIGDGTTTMTILTGQLLESSLHYIQKGVSIHQIIEGIKLAIQKSITHIQHSKIPIEAENWKLLRAIVRIAGRNDEALVELLHNAAEYVGEERLQFKDFRFADIIEGIEGLEDEVIKGMIIHRVPAGNLEDICIQNGKILVLDDELRPETLADELMGTESGFNQYIENRKIFEDGIQKIIDQKIDIVFLERTIDPYGEQLLTDAGIVVITHVLREQLSRLVRCTGAKFMKKSLLYKKHQELEVYCGKAGQIIYDAKLDGLKIIEGAGIPTATVLVSAATGIVTKEKERVARDAASALQAAVKEGIVAGGGAIELSCALMLEDLKYHTDGMEKYGIDCVIDALKKPMYNIIKNAGFNPLEKLEQTATAMKNTDCQSLGVCCDTGSVKDLLQARIIDPATVKIYALKAAGEIAEAILKIHLILKGRSFQ</sequence>
<dbReference type="CDD" id="cd00309">
    <property type="entry name" value="chaperonin_type_I_II"/>
    <property type="match status" value="1"/>
</dbReference>
<protein>
    <recommendedName>
        <fullName evidence="8">Chaperonin</fullName>
    </recommendedName>
</protein>
<proteinExistence type="inferred from homology"/>
<dbReference type="GO" id="GO:0051082">
    <property type="term" value="F:unfolded protein binding"/>
    <property type="evidence" value="ECO:0007669"/>
    <property type="project" value="InterPro"/>
</dbReference>
<dbReference type="Gene3D" id="3.30.260.10">
    <property type="entry name" value="TCP-1-like chaperonin intermediate domain"/>
    <property type="match status" value="1"/>
</dbReference>
<dbReference type="Gene3D" id="1.10.560.10">
    <property type="entry name" value="GroEL-like equatorial domain"/>
    <property type="match status" value="1"/>
</dbReference>
<evidence type="ECO:0000313" key="6">
    <source>
        <dbReference type="EMBL" id="AOT72958.1"/>
    </source>
</evidence>
<dbReference type="Pfam" id="PF00118">
    <property type="entry name" value="Cpn60_TCP1"/>
    <property type="match status" value="1"/>
</dbReference>
<keyword evidence="3" id="KW-0547">Nucleotide-binding</keyword>
<dbReference type="InterPro" id="IPR027410">
    <property type="entry name" value="TCP-1-like_intermed_sf"/>
</dbReference>
<keyword evidence="5" id="KW-0143">Chaperone</keyword>
<dbReference type="SUPFAM" id="SSF52029">
    <property type="entry name" value="GroEL apical domain-like"/>
    <property type="match status" value="1"/>
</dbReference>
<name>A0A1D8GQ27_9FIRM</name>
<evidence type="ECO:0000256" key="4">
    <source>
        <dbReference type="ARBA" id="ARBA00022840"/>
    </source>
</evidence>
<evidence type="ECO:0000256" key="3">
    <source>
        <dbReference type="ARBA" id="ARBA00022741"/>
    </source>
</evidence>
<keyword evidence="7" id="KW-1185">Reference proteome</keyword>
<dbReference type="EMBL" id="CP017269">
    <property type="protein sequence ID" value="AOT72958.1"/>
    <property type="molecule type" value="Genomic_DNA"/>
</dbReference>
<gene>
    <name evidence="6" type="ORF">Gferi_02355</name>
</gene>
<dbReference type="STRING" id="1424294.Gferi_02355"/>
<organism evidence="6 7">
    <name type="scientific">Geosporobacter ferrireducens</name>
    <dbReference type="NCBI Taxonomy" id="1424294"/>
    <lineage>
        <taxon>Bacteria</taxon>
        <taxon>Bacillati</taxon>
        <taxon>Bacillota</taxon>
        <taxon>Clostridia</taxon>
        <taxon>Peptostreptococcales</taxon>
        <taxon>Thermotaleaceae</taxon>
        <taxon>Geosporobacter</taxon>
    </lineage>
</organism>
<comment type="similarity">
    <text evidence="1">Belongs to the chaperonin (HSP60) family.</text>
</comment>
<dbReference type="InterPro" id="IPR017998">
    <property type="entry name" value="Chaperone_TCP-1"/>
</dbReference>
<comment type="similarity">
    <text evidence="2">Belongs to the TCP-1 chaperonin family.</text>
</comment>
<evidence type="ECO:0000256" key="5">
    <source>
        <dbReference type="ARBA" id="ARBA00023186"/>
    </source>
</evidence>
<dbReference type="InterPro" id="IPR027409">
    <property type="entry name" value="GroEL-like_apical_dom_sf"/>
</dbReference>
<dbReference type="PROSITE" id="PS00751">
    <property type="entry name" value="TCP1_2"/>
    <property type="match status" value="1"/>
</dbReference>
<evidence type="ECO:0008006" key="8">
    <source>
        <dbReference type="Google" id="ProtNLM"/>
    </source>
</evidence>
<dbReference type="GO" id="GO:0005524">
    <property type="term" value="F:ATP binding"/>
    <property type="evidence" value="ECO:0007669"/>
    <property type="project" value="UniProtKB-KW"/>
</dbReference>
<dbReference type="Gene3D" id="3.50.7.10">
    <property type="entry name" value="GroEL"/>
    <property type="match status" value="1"/>
</dbReference>